<dbReference type="InterPro" id="IPR050346">
    <property type="entry name" value="FMO-like"/>
</dbReference>
<dbReference type="GO" id="GO:0050661">
    <property type="term" value="F:NADP binding"/>
    <property type="evidence" value="ECO:0007669"/>
    <property type="project" value="InterPro"/>
</dbReference>
<dbReference type="PIRSF" id="PIRSF000332">
    <property type="entry name" value="FMO"/>
    <property type="match status" value="1"/>
</dbReference>
<dbReference type="SUPFAM" id="SSF51905">
    <property type="entry name" value="FAD/NAD(P)-binding domain"/>
    <property type="match status" value="2"/>
</dbReference>
<protein>
    <submittedName>
        <fullName evidence="6">Putative dimethylaniline monooxygenase</fullName>
    </submittedName>
</protein>
<dbReference type="AlphaFoldDB" id="A0A0G2FZP7"/>
<dbReference type="InterPro" id="IPR000960">
    <property type="entry name" value="Flavin_mOase"/>
</dbReference>
<dbReference type="GO" id="GO:0050660">
    <property type="term" value="F:flavin adenine dinucleotide binding"/>
    <property type="evidence" value="ECO:0007669"/>
    <property type="project" value="InterPro"/>
</dbReference>
<organism evidence="6 7">
    <name type="scientific">Phaeomoniella chlamydospora</name>
    <name type="common">Phaeoacremonium chlamydosporum</name>
    <dbReference type="NCBI Taxonomy" id="158046"/>
    <lineage>
        <taxon>Eukaryota</taxon>
        <taxon>Fungi</taxon>
        <taxon>Dikarya</taxon>
        <taxon>Ascomycota</taxon>
        <taxon>Pezizomycotina</taxon>
        <taxon>Eurotiomycetes</taxon>
        <taxon>Chaetothyriomycetidae</taxon>
        <taxon>Phaeomoniellales</taxon>
        <taxon>Phaeomoniellaceae</taxon>
        <taxon>Phaeomoniella</taxon>
    </lineage>
</organism>
<accession>A0A0G2FZP7</accession>
<gene>
    <name evidence="6" type="ORF">UCRPC4_g05701</name>
</gene>
<keyword evidence="6" id="KW-0503">Monooxygenase</keyword>
<reference evidence="6 7" key="2">
    <citation type="submission" date="2015-05" db="EMBL/GenBank/DDBJ databases">
        <authorList>
            <person name="Morales-Cruz A."/>
            <person name="Amrine K.C."/>
            <person name="Cantu D."/>
        </authorList>
    </citation>
    <scope>NUCLEOTIDE SEQUENCE [LARGE SCALE GENOMIC DNA]</scope>
    <source>
        <strain evidence="6">UCRPC4</strain>
    </source>
</reference>
<evidence type="ECO:0000256" key="4">
    <source>
        <dbReference type="ARBA" id="ARBA00022857"/>
    </source>
</evidence>
<keyword evidence="7" id="KW-1185">Reference proteome</keyword>
<comment type="caution">
    <text evidence="6">The sequence shown here is derived from an EMBL/GenBank/DDBJ whole genome shotgun (WGS) entry which is preliminary data.</text>
</comment>
<dbReference type="Pfam" id="PF00743">
    <property type="entry name" value="FMO-like"/>
    <property type="match status" value="1"/>
</dbReference>
<dbReference type="Proteomes" id="UP000053317">
    <property type="component" value="Unassembled WGS sequence"/>
</dbReference>
<dbReference type="PRINTS" id="PR00370">
    <property type="entry name" value="FMOXYGENASE"/>
</dbReference>
<dbReference type="OrthoDB" id="66881at2759"/>
<proteinExistence type="inferred from homology"/>
<dbReference type="InterPro" id="IPR036188">
    <property type="entry name" value="FAD/NAD-bd_sf"/>
</dbReference>
<dbReference type="InterPro" id="IPR020946">
    <property type="entry name" value="Flavin_mOase-like"/>
</dbReference>
<keyword evidence="4" id="KW-0521">NADP</keyword>
<evidence type="ECO:0000256" key="3">
    <source>
        <dbReference type="ARBA" id="ARBA00022827"/>
    </source>
</evidence>
<keyword evidence="3" id="KW-0274">FAD</keyword>
<evidence type="ECO:0000256" key="2">
    <source>
        <dbReference type="ARBA" id="ARBA00022630"/>
    </source>
</evidence>
<dbReference type="EMBL" id="LCWF01000149">
    <property type="protein sequence ID" value="KKY17208.1"/>
    <property type="molecule type" value="Genomic_DNA"/>
</dbReference>
<reference evidence="6 7" key="1">
    <citation type="submission" date="2015-05" db="EMBL/GenBank/DDBJ databases">
        <title>Distinctive expansion of gene families associated with plant cell wall degradation and secondary metabolism in the genomes of grapevine trunk pathogens.</title>
        <authorList>
            <person name="Lawrence D.P."/>
            <person name="Travadon R."/>
            <person name="Rolshausen P.E."/>
            <person name="Baumgartner K."/>
        </authorList>
    </citation>
    <scope>NUCLEOTIDE SEQUENCE [LARGE SCALE GENOMIC DNA]</scope>
    <source>
        <strain evidence="6">UCRPC4</strain>
    </source>
</reference>
<evidence type="ECO:0000256" key="5">
    <source>
        <dbReference type="ARBA" id="ARBA00023002"/>
    </source>
</evidence>
<comment type="similarity">
    <text evidence="1">Belongs to the FMO family.</text>
</comment>
<dbReference type="PANTHER" id="PTHR23023">
    <property type="entry name" value="DIMETHYLANILINE MONOOXYGENASE"/>
    <property type="match status" value="1"/>
</dbReference>
<sequence length="528" mass="58937">MKVAIVGAGLSGLVTLKECLAEGFEAEVFEAQSHIGGAWKYQEPDPKTGQVHSSMYRGLVTNGCRESFAYSDFPCDPARYPDYLSHQQVLQYLEEYASFFDLARHVRFRTQVQQCSQLEDKTWSVAWEEDGEPKSGNYDAVFACSGHLSTPYMPSFTGEELFGGLIVHSHTYRDPEAFKGKRVAILGIGSSAADIACELVGHAEDIRIVTQRGGWIFPRYVLGKTLESYDNRAAQTLIPSSISQWAQQLLLDFVSGKHPPELAPHHKVLEAAPTVRGDFLEKLRMRRFEVLRTGIDHLTPDGIVTSNGQQVKVDVIICCTGYKLDYPYLPLDSYRPLSAGKDTSDKNKVVNLYELIHPIDYTRLYFIGLPEIPGSLPPVAELQARWCVGILAQRIPQPTPDQLAHGVRLLQADQAKLFVHSARHALASPYLPYCDRLASQLGARPTFMKLVRQLFRSGHPLLWLRLLNAVYNKLPGMAQYRLFGDKNKRELAVATILRTTGKNLGMGEKETLLLQQSKEGGIAKDGSM</sequence>
<keyword evidence="5" id="KW-0560">Oxidoreductase</keyword>
<evidence type="ECO:0000313" key="6">
    <source>
        <dbReference type="EMBL" id="KKY17208.1"/>
    </source>
</evidence>
<keyword evidence="2" id="KW-0285">Flavoprotein</keyword>
<dbReference type="GO" id="GO:0004499">
    <property type="term" value="F:N,N-dimethylaniline monooxygenase activity"/>
    <property type="evidence" value="ECO:0007669"/>
    <property type="project" value="InterPro"/>
</dbReference>
<evidence type="ECO:0000313" key="7">
    <source>
        <dbReference type="Proteomes" id="UP000053317"/>
    </source>
</evidence>
<evidence type="ECO:0000256" key="1">
    <source>
        <dbReference type="ARBA" id="ARBA00009183"/>
    </source>
</evidence>
<dbReference type="Gene3D" id="3.50.50.60">
    <property type="entry name" value="FAD/NAD(P)-binding domain"/>
    <property type="match status" value="1"/>
</dbReference>
<name>A0A0G2FZP7_PHACM</name>